<feature type="transmembrane region" description="Helical" evidence="1">
    <location>
        <begin position="229"/>
        <end position="248"/>
    </location>
</feature>
<gene>
    <name evidence="2" type="ORF">RFI_16625</name>
</gene>
<dbReference type="AlphaFoldDB" id="X6N5K5"/>
<sequence>MYLKALFDDNSKIREYLEMLCDSRTTLIDQRMFVNDLMTLVQRIILPSQSAIPSSNELNAFAQSLCVRLQNNLFSNDMIPHLLQKIIEMLTQKRCSKALLCSGVYLLDQLSTHHSAAIFAHANTIELLMQLFSHKKKYHIDLKNNSEVVQSSDQATYDRIETIDISFVALKILTNCSKLRSVLEPTEFCLFNWRTMQNMAIPKLLCWLQNASFDCSHRVRVPLTNCVKLRFFTFACSFFYLCFYFYFFDGAFNADSIYNTMCLTTLQYCCNELDINNINLPTALATLSVIVKLSPNTFYPKAISVKKFIFELLLPIVSSPETIDTDVVMNERHYPDSLSIQQSKEFGLDVLTHYLLALAQAKKSTCTNIHIGQNDHKPVLKTSSLLWILLPSQLLWKHVE</sequence>
<accession>X6N5K5</accession>
<dbReference type="Pfam" id="PF20168">
    <property type="entry name" value="PDS5"/>
    <property type="match status" value="1"/>
</dbReference>
<organism evidence="2 3">
    <name type="scientific">Reticulomyxa filosa</name>
    <dbReference type="NCBI Taxonomy" id="46433"/>
    <lineage>
        <taxon>Eukaryota</taxon>
        <taxon>Sar</taxon>
        <taxon>Rhizaria</taxon>
        <taxon>Retaria</taxon>
        <taxon>Foraminifera</taxon>
        <taxon>Monothalamids</taxon>
        <taxon>Reticulomyxidae</taxon>
        <taxon>Reticulomyxa</taxon>
    </lineage>
</organism>
<dbReference type="EMBL" id="ASPP01012464">
    <property type="protein sequence ID" value="ETO20592.1"/>
    <property type="molecule type" value="Genomic_DNA"/>
</dbReference>
<evidence type="ECO:0000313" key="3">
    <source>
        <dbReference type="Proteomes" id="UP000023152"/>
    </source>
</evidence>
<feature type="non-terminal residue" evidence="2">
    <location>
        <position position="400"/>
    </location>
</feature>
<protein>
    <submittedName>
        <fullName evidence="2">Uncharacterized protein</fullName>
    </submittedName>
</protein>
<reference evidence="2 3" key="1">
    <citation type="journal article" date="2013" name="Curr. Biol.">
        <title>The Genome of the Foraminiferan Reticulomyxa filosa.</title>
        <authorList>
            <person name="Glockner G."/>
            <person name="Hulsmann N."/>
            <person name="Schleicher M."/>
            <person name="Noegel A.A."/>
            <person name="Eichinger L."/>
            <person name="Gallinger C."/>
            <person name="Pawlowski J."/>
            <person name="Sierra R."/>
            <person name="Euteneuer U."/>
            <person name="Pillet L."/>
            <person name="Moustafa A."/>
            <person name="Platzer M."/>
            <person name="Groth M."/>
            <person name="Szafranski K."/>
            <person name="Schliwa M."/>
        </authorList>
    </citation>
    <scope>NUCLEOTIDE SEQUENCE [LARGE SCALE GENOMIC DNA]</scope>
</reference>
<keyword evidence="1" id="KW-0812">Transmembrane</keyword>
<keyword evidence="1" id="KW-0472">Membrane</keyword>
<evidence type="ECO:0000313" key="2">
    <source>
        <dbReference type="EMBL" id="ETO20592.1"/>
    </source>
</evidence>
<comment type="caution">
    <text evidence="2">The sequence shown here is derived from an EMBL/GenBank/DDBJ whole genome shotgun (WGS) entry which is preliminary data.</text>
</comment>
<evidence type="ECO:0000256" key="1">
    <source>
        <dbReference type="SAM" id="Phobius"/>
    </source>
</evidence>
<proteinExistence type="predicted"/>
<name>X6N5K5_RETFI</name>
<dbReference type="Proteomes" id="UP000023152">
    <property type="component" value="Unassembled WGS sequence"/>
</dbReference>
<keyword evidence="3" id="KW-1185">Reference proteome</keyword>
<keyword evidence="1" id="KW-1133">Transmembrane helix</keyword>